<protein>
    <submittedName>
        <fullName evidence="2">Uncharacterized protein</fullName>
    </submittedName>
</protein>
<dbReference type="AlphaFoldDB" id="A0A0A7FY03"/>
<organism evidence="2 3">
    <name type="scientific">Clostridium baratii str. Sullivan</name>
    <dbReference type="NCBI Taxonomy" id="1415775"/>
    <lineage>
        <taxon>Bacteria</taxon>
        <taxon>Bacillati</taxon>
        <taxon>Bacillota</taxon>
        <taxon>Clostridia</taxon>
        <taxon>Eubacteriales</taxon>
        <taxon>Clostridiaceae</taxon>
        <taxon>Clostridium</taxon>
    </lineage>
</organism>
<reference evidence="2 3" key="1">
    <citation type="journal article" date="2015" name="Infect. Genet. Evol.">
        <title>Genomic sequences of six botulinum neurotoxin-producing strains representing three clostridial species illustrate the mobility and diversity of botulinum neurotoxin genes.</title>
        <authorList>
            <person name="Smith T.J."/>
            <person name="Hill K.K."/>
            <person name="Xie G."/>
            <person name="Foley B.T."/>
            <person name="Williamson C.H."/>
            <person name="Foster J.T."/>
            <person name="Johnson S.L."/>
            <person name="Chertkov O."/>
            <person name="Teshima H."/>
            <person name="Gibbons H.S."/>
            <person name="Johnsky L.A."/>
            <person name="Karavis M.A."/>
            <person name="Smith L.A."/>
        </authorList>
    </citation>
    <scope>NUCLEOTIDE SEQUENCE [LARGE SCALE GENOMIC DNA]</scope>
    <source>
        <strain evidence="2">Sullivan</strain>
    </source>
</reference>
<proteinExistence type="predicted"/>
<evidence type="ECO:0000313" key="3">
    <source>
        <dbReference type="Proteomes" id="UP000030635"/>
    </source>
</evidence>
<keyword evidence="3" id="KW-1185">Reference proteome</keyword>
<sequence length="128" mass="15000">MNKNFIPNEFTKIKDKQNRNSVKRGVLLLFVVNIILLPINLSLFKQSNKINDKNNEMLNYTEDNDKNLNNELLKQINLIDKYSKKANINKNIGEILLEDYNDIENIDKIFKVQEISRNDEDYVIKIGG</sequence>
<keyword evidence="1" id="KW-0472">Membrane</keyword>
<evidence type="ECO:0000313" key="2">
    <source>
        <dbReference type="EMBL" id="AIY84524.1"/>
    </source>
</evidence>
<dbReference type="Proteomes" id="UP000030635">
    <property type="component" value="Chromosome"/>
</dbReference>
<dbReference type="STRING" id="1561.NPD11_378"/>
<dbReference type="EMBL" id="CP006905">
    <property type="protein sequence ID" value="AIY84524.1"/>
    <property type="molecule type" value="Genomic_DNA"/>
</dbReference>
<name>A0A0A7FY03_9CLOT</name>
<dbReference type="HOGENOM" id="CLU_1955761_0_0_9"/>
<keyword evidence="1" id="KW-1133">Transmembrane helix</keyword>
<evidence type="ECO:0000256" key="1">
    <source>
        <dbReference type="SAM" id="Phobius"/>
    </source>
</evidence>
<feature type="transmembrane region" description="Helical" evidence="1">
    <location>
        <begin position="25"/>
        <end position="44"/>
    </location>
</feature>
<dbReference type="KEGG" id="cbv:U729_2648"/>
<keyword evidence="1" id="KW-0812">Transmembrane</keyword>
<dbReference type="RefSeq" id="WP_039315836.1">
    <property type="nucleotide sequence ID" value="NZ_CP006905.1"/>
</dbReference>
<gene>
    <name evidence="2" type="ORF">U729_2648</name>
</gene>
<accession>A0A0A7FY03</accession>